<feature type="domain" description="Adaptive response protein AidB N-terminal" evidence="2">
    <location>
        <begin position="10"/>
        <end position="77"/>
    </location>
</feature>
<protein>
    <submittedName>
        <fullName evidence="3">Putative acyl-CoA dehydrogenase</fullName>
    </submittedName>
</protein>
<evidence type="ECO:0000259" key="2">
    <source>
        <dbReference type="Pfam" id="PF18158"/>
    </source>
</evidence>
<proteinExistence type="predicted"/>
<gene>
    <name evidence="3" type="ORF">SAMN04489735_100672</name>
</gene>
<evidence type="ECO:0000313" key="4">
    <source>
        <dbReference type="Proteomes" id="UP000198956"/>
    </source>
</evidence>
<dbReference type="EMBL" id="FNDE01000006">
    <property type="protein sequence ID" value="SDG94208.1"/>
    <property type="molecule type" value="Genomic_DNA"/>
</dbReference>
<dbReference type="Proteomes" id="UP000198956">
    <property type="component" value="Unassembled WGS sequence"/>
</dbReference>
<organism evidence="3 4">
    <name type="scientific">Aneurinibacillus thermoaerophilus</name>
    <dbReference type="NCBI Taxonomy" id="143495"/>
    <lineage>
        <taxon>Bacteria</taxon>
        <taxon>Bacillati</taxon>
        <taxon>Bacillota</taxon>
        <taxon>Bacilli</taxon>
        <taxon>Bacillales</taxon>
        <taxon>Paenibacillaceae</taxon>
        <taxon>Aneurinibacillus group</taxon>
        <taxon>Aneurinibacillus</taxon>
    </lineage>
</organism>
<sequence length="78" mass="8839">MIRETHTVTNQPKPLHPFNPLDIDLSLQDALAREKGAWGINQCREFAVLAGSEEALEHAERAARNQPRLHTHDRFGSK</sequence>
<feature type="region of interest" description="Disordered" evidence="1">
    <location>
        <begin position="59"/>
        <end position="78"/>
    </location>
</feature>
<name>A0A1G7YCD6_ANETH</name>
<accession>A0A1G7YCD6</accession>
<reference evidence="3 4" key="1">
    <citation type="submission" date="2016-10" db="EMBL/GenBank/DDBJ databases">
        <authorList>
            <person name="de Groot N.N."/>
        </authorList>
    </citation>
    <scope>NUCLEOTIDE SEQUENCE [LARGE SCALE GENOMIC DNA]</scope>
    <source>
        <strain evidence="3 4">L 420-91</strain>
    </source>
</reference>
<dbReference type="AlphaFoldDB" id="A0A1G7YCD6"/>
<dbReference type="InterPro" id="IPR041504">
    <property type="entry name" value="AidB_N"/>
</dbReference>
<evidence type="ECO:0000256" key="1">
    <source>
        <dbReference type="SAM" id="MobiDB-lite"/>
    </source>
</evidence>
<evidence type="ECO:0000313" key="3">
    <source>
        <dbReference type="EMBL" id="SDG94208.1"/>
    </source>
</evidence>
<dbReference type="Pfam" id="PF18158">
    <property type="entry name" value="AidB_N"/>
    <property type="match status" value="1"/>
</dbReference>
<dbReference type="RefSeq" id="WP_057897965.1">
    <property type="nucleotide sequence ID" value="NZ_FNDE01000006.1"/>
</dbReference>
<dbReference type="Gene3D" id="6.10.250.600">
    <property type="match status" value="1"/>
</dbReference>